<protein>
    <recommendedName>
        <fullName evidence="4">Phosphate-binding protein</fullName>
    </recommendedName>
</protein>
<dbReference type="InterPro" id="IPR011862">
    <property type="entry name" value="Phos-bd"/>
</dbReference>
<dbReference type="GO" id="GO:0006817">
    <property type="term" value="P:phosphate ion transport"/>
    <property type="evidence" value="ECO:0007669"/>
    <property type="project" value="UniProtKB-UniRule"/>
</dbReference>
<dbReference type="NCBIfam" id="TIGR02136">
    <property type="entry name" value="ptsS_2"/>
    <property type="match status" value="1"/>
</dbReference>
<keyword evidence="2 4" id="KW-0813">Transport</keyword>
<keyword evidence="4" id="KW-0592">Phosphate transport</keyword>
<sequence>MRKLLSRFLHSFLRLWPLALGIAILVACGSPQSQMSQEPIKIDGSSTVFPITNAVVAAFQETPKGENVTIEVQFSGTSAGFRQFCAGDTTISNASRPILIAEMNTCISNGVPFIELPVGFDALTVAVNPANTWVDQLSVAELKMIWEKAAEGKITRWNQIRPSFPDQPLVLYGPGGDSGTFDYFNEAIMGDAKNSRTDYTGSEDDDVIVNGIAENPNALGYLPFAFFEANRGRLKPIPIDNGKGAILPSPESVQNAQYQPLSRPLFIYVNAKAAQDHESLKEFVEFYLKEAANSVAKVGYVPLPEEAYQLAELQFIRGEVGTAFNGAPEPDITITEILRRQTLFQAQGS</sequence>
<gene>
    <name evidence="6" type="ORF">RIF25_04515</name>
</gene>
<evidence type="ECO:0000259" key="5">
    <source>
        <dbReference type="Pfam" id="PF12849"/>
    </source>
</evidence>
<keyword evidence="7" id="KW-1185">Reference proteome</keyword>
<evidence type="ECO:0000256" key="1">
    <source>
        <dbReference type="ARBA" id="ARBA00008725"/>
    </source>
</evidence>
<dbReference type="Pfam" id="PF12849">
    <property type="entry name" value="PBP_like_2"/>
    <property type="match status" value="1"/>
</dbReference>
<dbReference type="AlphaFoldDB" id="A0AAE4JYS8"/>
<evidence type="ECO:0000313" key="6">
    <source>
        <dbReference type="EMBL" id="MDS3860067.1"/>
    </source>
</evidence>
<comment type="caution">
    <text evidence="6">The sequence shown here is derived from an EMBL/GenBank/DDBJ whole genome shotgun (WGS) entry which is preliminary data.</text>
</comment>
<evidence type="ECO:0000256" key="4">
    <source>
        <dbReference type="RuleBase" id="RU367119"/>
    </source>
</evidence>
<dbReference type="PANTHER" id="PTHR30570:SF1">
    <property type="entry name" value="PHOSPHATE-BINDING PROTEIN PSTS"/>
    <property type="match status" value="1"/>
</dbReference>
<proteinExistence type="inferred from homology"/>
<evidence type="ECO:0000256" key="2">
    <source>
        <dbReference type="ARBA" id="ARBA00022448"/>
    </source>
</evidence>
<dbReference type="Proteomes" id="UP001268256">
    <property type="component" value="Unassembled WGS sequence"/>
</dbReference>
<dbReference type="EMBL" id="JAVMIP010000002">
    <property type="protein sequence ID" value="MDS3860067.1"/>
    <property type="molecule type" value="Genomic_DNA"/>
</dbReference>
<dbReference type="PROSITE" id="PS51257">
    <property type="entry name" value="PROKAR_LIPOPROTEIN"/>
    <property type="match status" value="1"/>
</dbReference>
<comment type="similarity">
    <text evidence="1 4">Belongs to the PstS family.</text>
</comment>
<name>A0AAE4JYS8_9CYAN</name>
<evidence type="ECO:0000313" key="7">
    <source>
        <dbReference type="Proteomes" id="UP001268256"/>
    </source>
</evidence>
<dbReference type="InterPro" id="IPR024370">
    <property type="entry name" value="PBP_domain"/>
</dbReference>
<dbReference type="Gene3D" id="3.40.190.10">
    <property type="entry name" value="Periplasmic binding protein-like II"/>
    <property type="match status" value="2"/>
</dbReference>
<dbReference type="RefSeq" id="WP_322877352.1">
    <property type="nucleotide sequence ID" value="NZ_JAVMIP010000002.1"/>
</dbReference>
<evidence type="ECO:0000256" key="3">
    <source>
        <dbReference type="ARBA" id="ARBA00022729"/>
    </source>
</evidence>
<comment type="function">
    <text evidence="4">Involved in the system for phosphate transport across the cytoplasmic membrane.</text>
</comment>
<dbReference type="PANTHER" id="PTHR30570">
    <property type="entry name" value="PERIPLASMIC PHOSPHATE BINDING COMPONENT OF PHOSPHATE ABC TRANSPORTER"/>
    <property type="match status" value="1"/>
</dbReference>
<keyword evidence="3" id="KW-0732">Signal</keyword>
<organism evidence="6 7">
    <name type="scientific">Pseudocalidococcus azoricus BACA0444</name>
    <dbReference type="NCBI Taxonomy" id="2918990"/>
    <lineage>
        <taxon>Bacteria</taxon>
        <taxon>Bacillati</taxon>
        <taxon>Cyanobacteriota</taxon>
        <taxon>Cyanophyceae</taxon>
        <taxon>Acaryochloridales</taxon>
        <taxon>Thermosynechococcaceae</taxon>
        <taxon>Pseudocalidococcus</taxon>
        <taxon>Pseudocalidococcus azoricus</taxon>
    </lineage>
</organism>
<reference evidence="7" key="1">
    <citation type="submission" date="2023-07" db="EMBL/GenBank/DDBJ databases">
        <authorList>
            <person name="Luz R."/>
            <person name="Cordeiro R."/>
            <person name="Fonseca A."/>
            <person name="Goncalves V."/>
        </authorList>
    </citation>
    <scope>NUCLEOTIDE SEQUENCE [LARGE SCALE GENOMIC DNA]</scope>
    <source>
        <strain evidence="7">BACA0444</strain>
    </source>
</reference>
<feature type="domain" description="PBP" evidence="5">
    <location>
        <begin position="31"/>
        <end position="289"/>
    </location>
</feature>
<dbReference type="CDD" id="cd13654">
    <property type="entry name" value="PBP2_phosphate_like_2"/>
    <property type="match status" value="1"/>
</dbReference>
<dbReference type="SUPFAM" id="SSF53850">
    <property type="entry name" value="Periplasmic binding protein-like II"/>
    <property type="match status" value="1"/>
</dbReference>
<dbReference type="InterPro" id="IPR050811">
    <property type="entry name" value="Phosphate_ABC_transporter"/>
</dbReference>
<dbReference type="GO" id="GO:0042301">
    <property type="term" value="F:phosphate ion binding"/>
    <property type="evidence" value="ECO:0007669"/>
    <property type="project" value="UniProtKB-UniRule"/>
</dbReference>
<accession>A0AAE4JYS8</accession>